<evidence type="ECO:0000256" key="4">
    <source>
        <dbReference type="SAM" id="Phobius"/>
    </source>
</evidence>
<dbReference type="EMBL" id="WAAB01080314">
    <property type="protein sequence ID" value="NWH83072.1"/>
    <property type="molecule type" value="Genomic_DNA"/>
</dbReference>
<dbReference type="PANTHER" id="PTHR10306">
    <property type="entry name" value="SYNAPTOPHYSIN"/>
    <property type="match status" value="1"/>
</dbReference>
<comment type="caution">
    <text evidence="5">The sequence shown here is derived from an EMBL/GenBank/DDBJ whole genome shotgun (WGS) entry which is preliminary data.</text>
</comment>
<comment type="subcellular location">
    <subcellularLocation>
        <location evidence="1">Endomembrane system</location>
        <topology evidence="1">Multi-pass membrane protein</topology>
    </subcellularLocation>
</comment>
<dbReference type="GO" id="GO:0048786">
    <property type="term" value="C:presynaptic active zone"/>
    <property type="evidence" value="ECO:0007669"/>
    <property type="project" value="TreeGrafter"/>
</dbReference>
<dbReference type="InterPro" id="IPR001285">
    <property type="entry name" value="Synaptophysin/porin"/>
</dbReference>
<evidence type="ECO:0000313" key="6">
    <source>
        <dbReference type="Proteomes" id="UP000653271"/>
    </source>
</evidence>
<keyword evidence="4" id="KW-0472">Membrane</keyword>
<protein>
    <submittedName>
        <fullName evidence="5">SYPH protein</fullName>
    </submittedName>
</protein>
<accession>A0A850XP63</accession>
<dbReference type="OrthoDB" id="9219143at2759"/>
<feature type="transmembrane region" description="Helical" evidence="4">
    <location>
        <begin position="37"/>
        <end position="59"/>
    </location>
</feature>
<keyword evidence="4" id="KW-0812">Transmembrane</keyword>
<keyword evidence="2" id="KW-0597">Phosphoprotein</keyword>
<gene>
    <name evidence="5" type="primary">Syp</name>
    <name evidence="5" type="ORF">PIACAY_R15433</name>
</gene>
<dbReference type="AlphaFoldDB" id="A0A850XP63"/>
<reference evidence="5" key="1">
    <citation type="submission" date="2019-09" db="EMBL/GenBank/DDBJ databases">
        <title>Bird 10,000 Genomes (B10K) Project - Family phase.</title>
        <authorList>
            <person name="Zhang G."/>
        </authorList>
    </citation>
    <scope>NUCLEOTIDE SEQUENCE</scope>
    <source>
        <strain evidence="5">B10K-DU-008-47</strain>
        <tissue evidence="5">Mixed tissue sample</tissue>
    </source>
</reference>
<evidence type="ECO:0000256" key="1">
    <source>
        <dbReference type="ARBA" id="ARBA00004127"/>
    </source>
</evidence>
<organism evidence="5 6">
    <name type="scientific">Piaya cayana</name>
    <name type="common">Common squirrel cuckoo</name>
    <dbReference type="NCBI Taxonomy" id="33601"/>
    <lineage>
        <taxon>Eukaryota</taxon>
        <taxon>Metazoa</taxon>
        <taxon>Chordata</taxon>
        <taxon>Craniata</taxon>
        <taxon>Vertebrata</taxon>
        <taxon>Euteleostomi</taxon>
        <taxon>Archelosauria</taxon>
        <taxon>Archosauria</taxon>
        <taxon>Dinosauria</taxon>
        <taxon>Saurischia</taxon>
        <taxon>Theropoda</taxon>
        <taxon>Coelurosauria</taxon>
        <taxon>Aves</taxon>
        <taxon>Neognathae</taxon>
        <taxon>Neoaves</taxon>
        <taxon>Otidimorphae</taxon>
        <taxon>Cuculiformes</taxon>
        <taxon>Coccyzidae</taxon>
        <taxon>Piaya</taxon>
    </lineage>
</organism>
<keyword evidence="6" id="KW-1185">Reference proteome</keyword>
<dbReference type="Proteomes" id="UP000653271">
    <property type="component" value="Unassembled WGS sequence"/>
</dbReference>
<dbReference type="GO" id="GO:0030672">
    <property type="term" value="C:synaptic vesicle membrane"/>
    <property type="evidence" value="ECO:0007669"/>
    <property type="project" value="TreeGrafter"/>
</dbReference>
<sequence length="72" mass="7688">FFSPPRLHQVYFEAPSCGEGPPERVFLLGDHSSAAQFFVTVGVASFLYAPAALGGYLFLGGAFRPGARAPRI</sequence>
<keyword evidence="3" id="KW-0677">Repeat</keyword>
<name>A0A850XP63_PIACA</name>
<keyword evidence="4" id="KW-1133">Transmembrane helix</keyword>
<feature type="non-terminal residue" evidence="5">
    <location>
        <position position="72"/>
    </location>
</feature>
<feature type="non-terminal residue" evidence="5">
    <location>
        <position position="1"/>
    </location>
</feature>
<evidence type="ECO:0000256" key="3">
    <source>
        <dbReference type="ARBA" id="ARBA00022737"/>
    </source>
</evidence>
<evidence type="ECO:0000313" key="5">
    <source>
        <dbReference type="EMBL" id="NWH83072.1"/>
    </source>
</evidence>
<evidence type="ECO:0000256" key="2">
    <source>
        <dbReference type="ARBA" id="ARBA00022553"/>
    </source>
</evidence>
<proteinExistence type="predicted"/>
<dbReference type="PANTHER" id="PTHR10306:SF10">
    <property type="entry name" value="SYNAPTOPHYSIN"/>
    <property type="match status" value="1"/>
</dbReference>